<proteinExistence type="predicted"/>
<dbReference type="SUPFAM" id="SSF51182">
    <property type="entry name" value="RmlC-like cupins"/>
    <property type="match status" value="1"/>
</dbReference>
<comment type="caution">
    <text evidence="2">The sequence shown here is derived from an EMBL/GenBank/DDBJ whole genome shotgun (WGS) entry which is preliminary data.</text>
</comment>
<evidence type="ECO:0000313" key="3">
    <source>
        <dbReference type="Proteomes" id="UP001595583"/>
    </source>
</evidence>
<dbReference type="EMBL" id="JBHRTK010000001">
    <property type="protein sequence ID" value="MFC3204754.1"/>
    <property type="molecule type" value="Genomic_DNA"/>
</dbReference>
<evidence type="ECO:0000313" key="2">
    <source>
        <dbReference type="EMBL" id="MFC3204754.1"/>
    </source>
</evidence>
<name>A0ABV7K2W8_9HYPH</name>
<evidence type="ECO:0000259" key="1">
    <source>
        <dbReference type="Pfam" id="PF07883"/>
    </source>
</evidence>
<keyword evidence="3" id="KW-1185">Reference proteome</keyword>
<feature type="domain" description="Cupin type-2" evidence="1">
    <location>
        <begin position="47"/>
        <end position="107"/>
    </location>
</feature>
<sequence length="231" mass="25268">MGTESRISHLGALPFSNENSRLVRTIWSPHQIPHTSLMGVEQTQYFPGGRSATHSDDRSEEIIYFRQGHGQIQLDDRIVEVGPGTAVAVPKDVVHTVRNTGPDMLEHILVTGNLTLGSLPASPLPASLDYLIGEGPHGLQRLSAFRVEIPPGGTTEPLTLLDRECVYVLSSGYVVAKVLTHDFLYDFEYALTVNSSMWVPAGPRHSFRNIGDTTAVLIGFMCLARPDVPIN</sequence>
<dbReference type="RefSeq" id="WP_378217518.1">
    <property type="nucleotide sequence ID" value="NZ_JBHRTK010000001.1"/>
</dbReference>
<organism evidence="2 3">
    <name type="scientific">Aquamicrobium soli</name>
    <dbReference type="NCBI Taxonomy" id="1811518"/>
    <lineage>
        <taxon>Bacteria</taxon>
        <taxon>Pseudomonadati</taxon>
        <taxon>Pseudomonadota</taxon>
        <taxon>Alphaproteobacteria</taxon>
        <taxon>Hyphomicrobiales</taxon>
        <taxon>Phyllobacteriaceae</taxon>
        <taxon>Aquamicrobium</taxon>
    </lineage>
</organism>
<dbReference type="InterPro" id="IPR052044">
    <property type="entry name" value="PKS_Associated_Protein"/>
</dbReference>
<dbReference type="Pfam" id="PF07883">
    <property type="entry name" value="Cupin_2"/>
    <property type="match status" value="1"/>
</dbReference>
<dbReference type="InterPro" id="IPR014710">
    <property type="entry name" value="RmlC-like_jellyroll"/>
</dbReference>
<accession>A0ABV7K2W8</accession>
<reference evidence="3" key="1">
    <citation type="journal article" date="2019" name="Int. J. Syst. Evol. Microbiol.">
        <title>The Global Catalogue of Microorganisms (GCM) 10K type strain sequencing project: providing services to taxonomists for standard genome sequencing and annotation.</title>
        <authorList>
            <consortium name="The Broad Institute Genomics Platform"/>
            <consortium name="The Broad Institute Genome Sequencing Center for Infectious Disease"/>
            <person name="Wu L."/>
            <person name="Ma J."/>
        </authorList>
    </citation>
    <scope>NUCLEOTIDE SEQUENCE [LARGE SCALE GENOMIC DNA]</scope>
    <source>
        <strain evidence="3">KCTC 52165</strain>
    </source>
</reference>
<dbReference type="InterPro" id="IPR013096">
    <property type="entry name" value="Cupin_2"/>
</dbReference>
<dbReference type="InterPro" id="IPR011051">
    <property type="entry name" value="RmlC_Cupin_sf"/>
</dbReference>
<gene>
    <name evidence="2" type="ORF">ACFOHJ_00835</name>
</gene>
<dbReference type="PANTHER" id="PTHR36114">
    <property type="entry name" value="16.7 KDA PROTEIN IN WHIE LOCUS"/>
    <property type="match status" value="1"/>
</dbReference>
<dbReference type="PANTHER" id="PTHR36114:SF1">
    <property type="entry name" value="16.7 KDA PROTEIN IN WHIE LOCUS"/>
    <property type="match status" value="1"/>
</dbReference>
<dbReference type="Gene3D" id="2.60.120.10">
    <property type="entry name" value="Jelly Rolls"/>
    <property type="match status" value="2"/>
</dbReference>
<protein>
    <submittedName>
        <fullName evidence="2">Cupin domain-containing protein</fullName>
    </submittedName>
</protein>
<dbReference type="Proteomes" id="UP001595583">
    <property type="component" value="Unassembled WGS sequence"/>
</dbReference>